<comment type="cofactor">
    <cofactor evidence="1 6">
        <name>FAD</name>
        <dbReference type="ChEBI" id="CHEBI:57692"/>
    </cofactor>
</comment>
<feature type="region of interest" description="Disordered" evidence="7">
    <location>
        <begin position="111"/>
        <end position="142"/>
    </location>
</feature>
<evidence type="ECO:0000259" key="8">
    <source>
        <dbReference type="PROSITE" id="PS51324"/>
    </source>
</evidence>
<dbReference type="PROSITE" id="PS51324">
    <property type="entry name" value="ERV_ALR"/>
    <property type="match status" value="1"/>
</dbReference>
<evidence type="ECO:0000256" key="3">
    <source>
        <dbReference type="ARBA" id="ARBA00022827"/>
    </source>
</evidence>
<keyword evidence="2 6" id="KW-0285">Flavoprotein</keyword>
<dbReference type="AlphaFoldDB" id="A0A383W1N7"/>
<organism evidence="9 10">
    <name type="scientific">Tetradesmus obliquus</name>
    <name type="common">Green alga</name>
    <name type="synonym">Acutodesmus obliquus</name>
    <dbReference type="NCBI Taxonomy" id="3088"/>
    <lineage>
        <taxon>Eukaryota</taxon>
        <taxon>Viridiplantae</taxon>
        <taxon>Chlorophyta</taxon>
        <taxon>core chlorophytes</taxon>
        <taxon>Chlorophyceae</taxon>
        <taxon>CS clade</taxon>
        <taxon>Sphaeropleales</taxon>
        <taxon>Scenedesmaceae</taxon>
        <taxon>Tetradesmus</taxon>
    </lineage>
</organism>
<feature type="domain" description="ERV/ALR sulfhydryl oxidase" evidence="8">
    <location>
        <begin position="346"/>
        <end position="454"/>
    </location>
</feature>
<dbReference type="InterPro" id="IPR036774">
    <property type="entry name" value="ERV/ALR_sulphydryl_oxid_sf"/>
</dbReference>
<keyword evidence="4 6" id="KW-0560">Oxidoreductase</keyword>
<dbReference type="EMBL" id="FNXT01001062">
    <property type="protein sequence ID" value="SZX71595.1"/>
    <property type="molecule type" value="Genomic_DNA"/>
</dbReference>
<dbReference type="Proteomes" id="UP000256970">
    <property type="component" value="Unassembled WGS sequence"/>
</dbReference>
<evidence type="ECO:0000256" key="6">
    <source>
        <dbReference type="RuleBase" id="RU371123"/>
    </source>
</evidence>
<keyword evidence="5" id="KW-1015">Disulfide bond</keyword>
<keyword evidence="3 6" id="KW-0274">FAD</keyword>
<dbReference type="SUPFAM" id="SSF69000">
    <property type="entry name" value="FAD-dependent thiol oxidase"/>
    <property type="match status" value="1"/>
</dbReference>
<sequence>MRCDSVVCPNPPVPDCYMNEGICAEDEWCQLEDQVRFGPWAMAGGETPNVSPGDCAFFKQQGYNWIFDQVCRNSSHWGPWQAVRGRCSKYRREQQSCNAYFAAIVPSLPPSRLKQHSRTASSSSSSSTADMEANGGVKHSGVGSDLANVRWRSLLSPLEAFHAPGSSSISHTNSGHSTEAVLGSSGFNQLLPHYAVSEEDGRPPMRPMLCGPGLVCTGDVQPMPNTCVKVRPPNTCYQGPWWDSTSWCKVGSNANNQFYAGLPLEELEEVAKALLLQLPVEHFTNPLSVKFWHSPAADVARGKIQGILAALWPQSYRAATRFPLDIPDPRHAGSVHSTGWNHTAAKAASLYHQSNKVWSTIQTLVHNMKDPMPPTQVAASRALAVWLRQHFMCCNCRGMWANYVLNHLGLPPKSSSRYDHTRWWWRAHNMVSEHAASSRGGHPWVWPSQTDEEFSTQHAQYGGKLRCQNPWFLPYEFAELMWKIPGN</sequence>
<evidence type="ECO:0000256" key="5">
    <source>
        <dbReference type="ARBA" id="ARBA00023157"/>
    </source>
</evidence>
<proteinExistence type="predicted"/>
<evidence type="ECO:0000256" key="7">
    <source>
        <dbReference type="SAM" id="MobiDB-lite"/>
    </source>
</evidence>
<dbReference type="EC" id="1.8.3.2" evidence="6"/>
<evidence type="ECO:0000256" key="2">
    <source>
        <dbReference type="ARBA" id="ARBA00022630"/>
    </source>
</evidence>
<reference evidence="9 10" key="1">
    <citation type="submission" date="2016-10" db="EMBL/GenBank/DDBJ databases">
        <authorList>
            <person name="Cai Z."/>
        </authorList>
    </citation>
    <scope>NUCLEOTIDE SEQUENCE [LARGE SCALE GENOMIC DNA]</scope>
</reference>
<evidence type="ECO:0000256" key="4">
    <source>
        <dbReference type="ARBA" id="ARBA00023002"/>
    </source>
</evidence>
<evidence type="ECO:0000313" key="9">
    <source>
        <dbReference type="EMBL" id="SZX71595.1"/>
    </source>
</evidence>
<gene>
    <name evidence="9" type="ORF">BQ4739_LOCUS11728</name>
</gene>
<comment type="catalytic activity">
    <reaction evidence="6">
        <text>2 R'C(R)SH + O2 = R'C(R)S-S(R)CR' + H2O2</text>
        <dbReference type="Rhea" id="RHEA:17357"/>
        <dbReference type="ChEBI" id="CHEBI:15379"/>
        <dbReference type="ChEBI" id="CHEBI:16240"/>
        <dbReference type="ChEBI" id="CHEBI:16520"/>
        <dbReference type="ChEBI" id="CHEBI:17412"/>
        <dbReference type="EC" id="1.8.3.2"/>
    </reaction>
</comment>
<keyword evidence="10" id="KW-1185">Reference proteome</keyword>
<dbReference type="Gene3D" id="1.20.120.310">
    <property type="entry name" value="ERV/ALR sulfhydryl oxidase domain"/>
    <property type="match status" value="1"/>
</dbReference>
<dbReference type="GO" id="GO:0016972">
    <property type="term" value="F:thiol oxidase activity"/>
    <property type="evidence" value="ECO:0007669"/>
    <property type="project" value="UniProtKB-EC"/>
</dbReference>
<protein>
    <recommendedName>
        <fullName evidence="6">Sulfhydryl oxidase</fullName>
        <ecNumber evidence="6">1.8.3.2</ecNumber>
    </recommendedName>
</protein>
<accession>A0A383W1N7</accession>
<evidence type="ECO:0000313" key="10">
    <source>
        <dbReference type="Proteomes" id="UP000256970"/>
    </source>
</evidence>
<evidence type="ECO:0000256" key="1">
    <source>
        <dbReference type="ARBA" id="ARBA00001974"/>
    </source>
</evidence>
<name>A0A383W1N7_TETOB</name>
<dbReference type="InterPro" id="IPR017905">
    <property type="entry name" value="ERV/ALR_sulphydryl_oxidase"/>
</dbReference>